<dbReference type="RefSeq" id="WP_244348768.1">
    <property type="nucleotide sequence ID" value="NZ_JAFIRA010000002.1"/>
</dbReference>
<dbReference type="InterPro" id="IPR050595">
    <property type="entry name" value="Bact_response_regulator"/>
</dbReference>
<name>A0ABT0C784_THEVL</name>
<dbReference type="PANTHER" id="PTHR44591:SF14">
    <property type="entry name" value="PROTEIN PILG"/>
    <property type="match status" value="1"/>
</dbReference>
<feature type="modified residue" description="4-aspartylphosphate" evidence="3">
    <location>
        <position position="51"/>
    </location>
</feature>
<proteinExistence type="predicted"/>
<organism evidence="5 6">
    <name type="scientific">Thermostichus vulcanus str. 'Rupite'</name>
    <dbReference type="NCBI Taxonomy" id="2813851"/>
    <lineage>
        <taxon>Bacteria</taxon>
        <taxon>Bacillati</taxon>
        <taxon>Cyanobacteriota</taxon>
        <taxon>Cyanophyceae</taxon>
        <taxon>Thermostichales</taxon>
        <taxon>Thermostichaceae</taxon>
        <taxon>Thermostichus</taxon>
    </lineage>
</organism>
<dbReference type="Proteomes" id="UP000830835">
    <property type="component" value="Unassembled WGS sequence"/>
</dbReference>
<evidence type="ECO:0000259" key="4">
    <source>
        <dbReference type="PROSITE" id="PS50110"/>
    </source>
</evidence>
<keyword evidence="1 3" id="KW-0597">Phosphoprotein</keyword>
<dbReference type="PANTHER" id="PTHR44591">
    <property type="entry name" value="STRESS RESPONSE REGULATOR PROTEIN 1"/>
    <property type="match status" value="1"/>
</dbReference>
<sequence>MKVLVVDDNRTYLETISSLLSDSGLEVSTAMDGVEAMDAIREQKPDLVVLDVVMPRMNGYEVCREVKGDESTKHIRIVMCSTKDQAFDIEWAKRNQADAYVTKPFKPQELLATIKNQLREINRK</sequence>
<feature type="domain" description="Response regulatory" evidence="4">
    <location>
        <begin position="2"/>
        <end position="118"/>
    </location>
</feature>
<gene>
    <name evidence="5" type="ORF">JX360_01800</name>
</gene>
<dbReference type="Gene3D" id="3.40.50.2300">
    <property type="match status" value="1"/>
</dbReference>
<evidence type="ECO:0000313" key="6">
    <source>
        <dbReference type="Proteomes" id="UP000830835"/>
    </source>
</evidence>
<keyword evidence="6" id="KW-1185">Reference proteome</keyword>
<dbReference type="SMART" id="SM00448">
    <property type="entry name" value="REC"/>
    <property type="match status" value="1"/>
</dbReference>
<dbReference type="PROSITE" id="PS50110">
    <property type="entry name" value="RESPONSE_REGULATORY"/>
    <property type="match status" value="1"/>
</dbReference>
<dbReference type="InterPro" id="IPR001789">
    <property type="entry name" value="Sig_transdc_resp-reg_receiver"/>
</dbReference>
<accession>A0ABT0C784</accession>
<dbReference type="EMBL" id="JAFIRA010000002">
    <property type="protein sequence ID" value="MCJ2541648.1"/>
    <property type="molecule type" value="Genomic_DNA"/>
</dbReference>
<evidence type="ECO:0000256" key="1">
    <source>
        <dbReference type="ARBA" id="ARBA00022553"/>
    </source>
</evidence>
<dbReference type="SUPFAM" id="SSF52172">
    <property type="entry name" value="CheY-like"/>
    <property type="match status" value="1"/>
</dbReference>
<evidence type="ECO:0000256" key="2">
    <source>
        <dbReference type="ARBA" id="ARBA00023012"/>
    </source>
</evidence>
<evidence type="ECO:0000256" key="3">
    <source>
        <dbReference type="PROSITE-ProRule" id="PRU00169"/>
    </source>
</evidence>
<keyword evidence="2" id="KW-0902">Two-component regulatory system</keyword>
<protein>
    <submittedName>
        <fullName evidence="5">Response regulator</fullName>
    </submittedName>
</protein>
<dbReference type="InterPro" id="IPR011006">
    <property type="entry name" value="CheY-like_superfamily"/>
</dbReference>
<evidence type="ECO:0000313" key="5">
    <source>
        <dbReference type="EMBL" id="MCJ2541648.1"/>
    </source>
</evidence>
<dbReference type="Pfam" id="PF00072">
    <property type="entry name" value="Response_reg"/>
    <property type="match status" value="1"/>
</dbReference>
<comment type="caution">
    <text evidence="5">The sequence shown here is derived from an EMBL/GenBank/DDBJ whole genome shotgun (WGS) entry which is preliminary data.</text>
</comment>
<reference evidence="5" key="1">
    <citation type="submission" date="2021-02" db="EMBL/GenBank/DDBJ databases">
        <title>The CRISPR/cas machinery reduction and long-range gene transfer in the hot spring cyanobacterium Synechococcus.</title>
        <authorList>
            <person name="Dvorak P."/>
            <person name="Jahodarova E."/>
            <person name="Hasler P."/>
            <person name="Poulickova A."/>
        </authorList>
    </citation>
    <scope>NUCLEOTIDE SEQUENCE</scope>
    <source>
        <strain evidence="5">Rupite</strain>
    </source>
</reference>